<keyword evidence="2" id="KW-0547">Nucleotide-binding</keyword>
<keyword evidence="6" id="KW-1185">Reference proteome</keyword>
<dbReference type="Proteomes" id="UP001392437">
    <property type="component" value="Unassembled WGS sequence"/>
</dbReference>
<dbReference type="FunFam" id="3.40.50.300:FF:000720">
    <property type="entry name" value="Guanine nucleotide-binding protein G(k) subunit alpha"/>
    <property type="match status" value="1"/>
</dbReference>
<evidence type="ECO:0000313" key="5">
    <source>
        <dbReference type="EMBL" id="KAK8109744.1"/>
    </source>
</evidence>
<protein>
    <submittedName>
        <fullName evidence="5">Guanine nucleotide-binding protein subunit</fullName>
    </submittedName>
</protein>
<organism evidence="5 6">
    <name type="scientific">Apiospora kogelbergensis</name>
    <dbReference type="NCBI Taxonomy" id="1337665"/>
    <lineage>
        <taxon>Eukaryota</taxon>
        <taxon>Fungi</taxon>
        <taxon>Dikarya</taxon>
        <taxon>Ascomycota</taxon>
        <taxon>Pezizomycotina</taxon>
        <taxon>Sordariomycetes</taxon>
        <taxon>Xylariomycetidae</taxon>
        <taxon>Amphisphaeriales</taxon>
        <taxon>Apiosporaceae</taxon>
        <taxon>Apiospora</taxon>
    </lineage>
</organism>
<dbReference type="InterPro" id="IPR001019">
    <property type="entry name" value="Gprotein_alpha_su"/>
</dbReference>
<gene>
    <name evidence="5" type="ORF">PG999_007881</name>
</gene>
<keyword evidence="4" id="KW-0807">Transducer</keyword>
<name>A0AAW0QNI1_9PEZI</name>
<dbReference type="GO" id="GO:0005834">
    <property type="term" value="C:heterotrimeric G-protein complex"/>
    <property type="evidence" value="ECO:0007669"/>
    <property type="project" value="TreeGrafter"/>
</dbReference>
<dbReference type="GO" id="GO:0005737">
    <property type="term" value="C:cytoplasm"/>
    <property type="evidence" value="ECO:0007669"/>
    <property type="project" value="TreeGrafter"/>
</dbReference>
<evidence type="ECO:0000256" key="3">
    <source>
        <dbReference type="ARBA" id="ARBA00023134"/>
    </source>
</evidence>
<dbReference type="GO" id="GO:0001664">
    <property type="term" value="F:G protein-coupled receptor binding"/>
    <property type="evidence" value="ECO:0007669"/>
    <property type="project" value="TreeGrafter"/>
</dbReference>
<dbReference type="GO" id="GO:0007188">
    <property type="term" value="P:adenylate cyclase-modulating G protein-coupled receptor signaling pathway"/>
    <property type="evidence" value="ECO:0007669"/>
    <property type="project" value="TreeGrafter"/>
</dbReference>
<proteinExistence type="predicted"/>
<comment type="caution">
    <text evidence="5">The sequence shown here is derived from an EMBL/GenBank/DDBJ whole genome shotgun (WGS) entry which is preliminary data.</text>
</comment>
<reference evidence="5 6" key="1">
    <citation type="submission" date="2023-01" db="EMBL/GenBank/DDBJ databases">
        <title>Analysis of 21 Apiospora genomes using comparative genomics revels a genus with tremendous synthesis potential of carbohydrate active enzymes and secondary metabolites.</title>
        <authorList>
            <person name="Sorensen T."/>
        </authorList>
    </citation>
    <scope>NUCLEOTIDE SEQUENCE [LARGE SCALE GENOMIC DNA]</scope>
    <source>
        <strain evidence="5 6">CBS 117206</strain>
    </source>
</reference>
<evidence type="ECO:0000256" key="1">
    <source>
        <dbReference type="ARBA" id="ARBA00022723"/>
    </source>
</evidence>
<dbReference type="PANTHER" id="PTHR10218:SF302">
    <property type="entry name" value="GUANINE NUCLEOTIDE-BINDING PROTEIN ALPHA-5 SUBUNIT"/>
    <property type="match status" value="1"/>
</dbReference>
<evidence type="ECO:0000313" key="6">
    <source>
        <dbReference type="Proteomes" id="UP001392437"/>
    </source>
</evidence>
<dbReference type="Pfam" id="PF00503">
    <property type="entry name" value="G-alpha"/>
    <property type="match status" value="1"/>
</dbReference>
<dbReference type="PANTHER" id="PTHR10218">
    <property type="entry name" value="GTP-BINDING PROTEIN ALPHA SUBUNIT"/>
    <property type="match status" value="1"/>
</dbReference>
<dbReference type="GO" id="GO:0046872">
    <property type="term" value="F:metal ion binding"/>
    <property type="evidence" value="ECO:0007669"/>
    <property type="project" value="UniProtKB-KW"/>
</dbReference>
<dbReference type="PROSITE" id="PS51882">
    <property type="entry name" value="G_ALPHA"/>
    <property type="match status" value="1"/>
</dbReference>
<evidence type="ECO:0000256" key="2">
    <source>
        <dbReference type="ARBA" id="ARBA00022741"/>
    </source>
</evidence>
<dbReference type="InterPro" id="IPR027417">
    <property type="entry name" value="P-loop_NTPase"/>
</dbReference>
<keyword evidence="3" id="KW-0342">GTP-binding</keyword>
<dbReference type="Gene3D" id="3.40.50.300">
    <property type="entry name" value="P-loop containing nucleotide triphosphate hydrolases"/>
    <property type="match status" value="1"/>
</dbReference>
<dbReference type="AlphaFoldDB" id="A0AAW0QNI1"/>
<dbReference type="GO" id="GO:0005525">
    <property type="term" value="F:GTP binding"/>
    <property type="evidence" value="ECO:0007669"/>
    <property type="project" value="UniProtKB-KW"/>
</dbReference>
<dbReference type="EMBL" id="JAQQWP010000007">
    <property type="protein sequence ID" value="KAK8109744.1"/>
    <property type="molecule type" value="Genomic_DNA"/>
</dbReference>
<dbReference type="GO" id="GO:0003924">
    <property type="term" value="F:GTPase activity"/>
    <property type="evidence" value="ECO:0007669"/>
    <property type="project" value="InterPro"/>
</dbReference>
<keyword evidence="1" id="KW-0479">Metal-binding</keyword>
<dbReference type="SUPFAM" id="SSF52540">
    <property type="entry name" value="P-loop containing nucleoside triphosphate hydrolases"/>
    <property type="match status" value="1"/>
</dbReference>
<dbReference type="GO" id="GO:0031683">
    <property type="term" value="F:G-protein beta/gamma-subunit complex binding"/>
    <property type="evidence" value="ECO:0007669"/>
    <property type="project" value="InterPro"/>
</dbReference>
<evidence type="ECO:0000256" key="4">
    <source>
        <dbReference type="ARBA" id="ARBA00023224"/>
    </source>
</evidence>
<accession>A0AAW0QNI1</accession>
<sequence length="140" mass="15893">MYEDMAGVVFIANLLDYDKRLNEDDEDTALRHYMILFSSVCNSKYFGDRPILLILSNSWAFISRLRTSSLSSSFPDYGGSNGPQEAVEYLVDSFRRLDVRNSGQLFTKVIDILDMSTVRDILEDFESTILQGALTELRAA</sequence>